<reference evidence="2" key="1">
    <citation type="submission" date="2020-11" db="EMBL/GenBank/DDBJ databases">
        <title>Adaptations for nitrogen fixation in a non-lichenized fungal sporocarp promotes dispersal by wood-feeding termites.</title>
        <authorList>
            <consortium name="DOE Joint Genome Institute"/>
            <person name="Koch R.A."/>
            <person name="Yoon G."/>
            <person name="Arayal U."/>
            <person name="Lail K."/>
            <person name="Amirebrahimi M."/>
            <person name="Labutti K."/>
            <person name="Lipzen A."/>
            <person name="Riley R."/>
            <person name="Barry K."/>
            <person name="Henrissat B."/>
            <person name="Grigoriev I.V."/>
            <person name="Herr J.R."/>
            <person name="Aime M.C."/>
        </authorList>
    </citation>
    <scope>NUCLEOTIDE SEQUENCE</scope>
    <source>
        <strain evidence="2">MCA 3950</strain>
    </source>
</reference>
<proteinExistence type="predicted"/>
<dbReference type="OrthoDB" id="10067491at2759"/>
<evidence type="ECO:0000313" key="3">
    <source>
        <dbReference type="Proteomes" id="UP000812287"/>
    </source>
</evidence>
<keyword evidence="3" id="KW-1185">Reference proteome</keyword>
<dbReference type="GeneID" id="66104547"/>
<evidence type="ECO:0000313" key="2">
    <source>
        <dbReference type="EMBL" id="KAG7447502.1"/>
    </source>
</evidence>
<evidence type="ECO:0000256" key="1">
    <source>
        <dbReference type="SAM" id="MobiDB-lite"/>
    </source>
</evidence>
<dbReference type="RefSeq" id="XP_043041002.1">
    <property type="nucleotide sequence ID" value="XM_043182251.1"/>
</dbReference>
<comment type="caution">
    <text evidence="2">The sequence shown here is derived from an EMBL/GenBank/DDBJ whole genome shotgun (WGS) entry which is preliminary data.</text>
</comment>
<feature type="region of interest" description="Disordered" evidence="1">
    <location>
        <begin position="39"/>
        <end position="73"/>
    </location>
</feature>
<accession>A0A9P8AV25</accession>
<dbReference type="Proteomes" id="UP000812287">
    <property type="component" value="Unassembled WGS sequence"/>
</dbReference>
<organism evidence="2 3">
    <name type="scientific">Guyanagaster necrorhizus</name>
    <dbReference type="NCBI Taxonomy" id="856835"/>
    <lineage>
        <taxon>Eukaryota</taxon>
        <taxon>Fungi</taxon>
        <taxon>Dikarya</taxon>
        <taxon>Basidiomycota</taxon>
        <taxon>Agaricomycotina</taxon>
        <taxon>Agaricomycetes</taxon>
        <taxon>Agaricomycetidae</taxon>
        <taxon>Agaricales</taxon>
        <taxon>Marasmiineae</taxon>
        <taxon>Physalacriaceae</taxon>
        <taxon>Guyanagaster</taxon>
    </lineage>
</organism>
<dbReference type="EMBL" id="MU250531">
    <property type="protein sequence ID" value="KAG7447502.1"/>
    <property type="molecule type" value="Genomic_DNA"/>
</dbReference>
<feature type="compositionally biased region" description="Basic residues" evidence="1">
    <location>
        <begin position="61"/>
        <end position="73"/>
    </location>
</feature>
<dbReference type="AlphaFoldDB" id="A0A9P8AV25"/>
<protein>
    <submittedName>
        <fullName evidence="2">Uncharacterized protein</fullName>
    </submittedName>
</protein>
<gene>
    <name evidence="2" type="ORF">BT62DRAFT_778101</name>
</gene>
<sequence length="73" mass="7814">MPARYAIDDSVMDWNAAESRVAAGGVKAGQTILSIKKNSGVVGQKRKMDEDIGGGDAGKEKKTRRRSGKKAKH</sequence>
<name>A0A9P8AV25_9AGAR</name>